<feature type="domain" description="SPX" evidence="20">
    <location>
        <begin position="394"/>
        <end position="596"/>
    </location>
</feature>
<evidence type="ECO:0000259" key="20">
    <source>
        <dbReference type="PROSITE" id="PS51382"/>
    </source>
</evidence>
<evidence type="ECO:0000256" key="9">
    <source>
        <dbReference type="ARBA" id="ARBA00022771"/>
    </source>
</evidence>
<dbReference type="InterPro" id="IPR057506">
    <property type="entry name" value="C2_GPCPD1"/>
</dbReference>
<feature type="repeat" description="ANK" evidence="18">
    <location>
        <begin position="865"/>
        <end position="886"/>
    </location>
</feature>
<dbReference type="GO" id="GO:0004842">
    <property type="term" value="F:ubiquitin-protein transferase activity"/>
    <property type="evidence" value="ECO:0007669"/>
    <property type="project" value="TreeGrafter"/>
</dbReference>
<accession>A0A0D2LBE9</accession>
<keyword evidence="5" id="KW-0813">Transport</keyword>
<keyword evidence="12" id="KW-1133">Transmembrane helix</keyword>
<dbReference type="PROSITE" id="PS50088">
    <property type="entry name" value="ANK_REPEAT"/>
    <property type="match status" value="3"/>
</dbReference>
<evidence type="ECO:0000256" key="3">
    <source>
        <dbReference type="ARBA" id="ARBA00008704"/>
    </source>
</evidence>
<dbReference type="Pfam" id="PF03105">
    <property type="entry name" value="SPX"/>
    <property type="match status" value="1"/>
</dbReference>
<dbReference type="SUPFAM" id="SSF51695">
    <property type="entry name" value="PLC-like phosphodiesterases"/>
    <property type="match status" value="1"/>
</dbReference>
<evidence type="ECO:0000256" key="17">
    <source>
        <dbReference type="ARBA" id="ARBA00034505"/>
    </source>
</evidence>
<dbReference type="PANTHER" id="PTHR12888">
    <property type="entry name" value="PEROXISOME ASSEMBLY PROTEIN 12 PEROXIN-12"/>
    <property type="match status" value="1"/>
</dbReference>
<sequence>MEFFNDNGTDPLKPSLFELLAQEQLKDLLQPALKYVLAVFAQRYPRYLLRIVNRHEEFYACIMLIVEKHYLEKHNASFSENFYGLKRRRRPYIEMDRASAAVAGLPGGQALRKQDIWRSLLLLIGIPYLRAKAQDYFEQLGGRSGSDFDEGLDPRQIQALTDQSFAGRFRRGFKAIYPYLNISFEFWLLSWNVAYLFDKTTSYRPWLTWVGVDVRRLGIEDYRAAGLLAQNKISSETRQNLVARIRRMISTSPHLLLDSLRLLLPTAIFFIKFLEWWYSPGSPARSLTTTPQGPAIPPPRLLPPHPQGLVFNQGSYGNCPVCKKSFVNATALPSGYVFCYRCAYDQVEKHQKCPVTLLPARVWQLRKVLKAEVTTLLLPYNNFTLKLTTGSSQSKFGKQIQAHQVPGWSNYYLDYKFLKKIISSLAANRPASEAAALALGVRPPDHLIQSLPQPISQTTRRSPAASPAASPGQPPFFAASGHDAERGPDFRAHKAAFFFKLERELEKINAFYLQKEAEVTLRMETLLSKRRAAAMRGIPDPSSDTAQNHVEWSAVEEGFRLLERDLGKLQVSNLSLLILKKFDKRSTSTTKELYLARQVDVQPVFNRQLISELADTVATCLLNITDLSSGLKFEGPAENDIFAQQILTEITPPPGPFRDLESNFHKALASSDTTAVVDCVHYSDLLAQQSGGRGNVTRILWNVIIEAPEDLADLIMASLTFPFDYQFIDDINGRTCLHAAAIAGAQRMVDLCIRNNIQVDKCDVYGRSALHYAAMKGHSSVCEQLLDVSAAPNILDRDNYSPLVYATLKGDVACVRVLLSKGKVPVQPSTSSGDLQPLSLASQAGHVTVVLLLLENGATSLPNSNGEYPIHLAAREGHTKICELLLLLDGWDTPDKYHEWTPLFHASRYGRTECVGVLVTAGCRVTIKDELGHSASHYAAWYGHQDCLEVLLAAIRASPMVANITHRPRQSPIAQGVAPSDYEIDQIPSLYLPPPIMPHRVYGHNYLVNAHFVQISIGHSTKRLKTNSGIRLHHRLISPFFKDEYLLSATPLKLVMTAGPHVNSAPYTISLPQRSDEGSFAFQIPSLESLALEFSVYPNFGTKTIGRAVALPSMFMNMENNQFFTLPILDNRLHVIGEVDFEINVIKSFKGVTLEVGGDLETYWKSTAVAAGQPTNLTPPRPSRRPNHIGSVQASPVYTASNGGGQTLTISSLQGTYIYVVLQVTRDLHPVVYFDWQLPGIDFALGVADVTLEQYQRLAASLGRDVLKPAEGAASVDWGKLLIQAMVSLDQLLKILPPDINVIFDLAYASEEASQSLALRKIDLNAFVDSVLQTIFDASGLLEPPFSRRKIAFTSFSPDICSALNWKQPNYPTFFGCICGKVGNDLPGATSLGSGQGEKRVSSVGAAVEFAKANNMLGLFVDASLLTEVPSLVDGIRSAELLVGVYGVAGKRISLSTGVLSDTDSSAVTVDAIVSSGTVSFIDNSMRELA</sequence>
<evidence type="ECO:0000256" key="11">
    <source>
        <dbReference type="ARBA" id="ARBA00022927"/>
    </source>
</evidence>
<evidence type="ECO:0000256" key="10">
    <source>
        <dbReference type="ARBA" id="ARBA00022833"/>
    </source>
</evidence>
<dbReference type="STRING" id="945553.A0A0D2LBE9"/>
<comment type="subunit">
    <text evidence="17">Component of the PEX2-PEX10-PEX12 retrotranslocation channel, composed of PEX2, PEX10 and PEX12.</text>
</comment>
<name>A0A0D2LBE9_HYPSF</name>
<keyword evidence="15" id="KW-0576">Peroxisome</keyword>
<dbReference type="InterPro" id="IPR017946">
    <property type="entry name" value="PLC-like_Pdiesterase_TIM-brl"/>
</dbReference>
<evidence type="ECO:0000256" key="12">
    <source>
        <dbReference type="ARBA" id="ARBA00022989"/>
    </source>
</evidence>
<dbReference type="InterPro" id="IPR001841">
    <property type="entry name" value="Znf_RING"/>
</dbReference>
<evidence type="ECO:0000256" key="15">
    <source>
        <dbReference type="ARBA" id="ARBA00023140"/>
    </source>
</evidence>
<dbReference type="Gene3D" id="1.25.40.20">
    <property type="entry name" value="Ankyrin repeat-containing domain"/>
    <property type="match status" value="1"/>
</dbReference>
<dbReference type="OrthoDB" id="1577640at2759"/>
<dbReference type="GO" id="GO:1990429">
    <property type="term" value="C:peroxisomal importomer complex"/>
    <property type="evidence" value="ECO:0007669"/>
    <property type="project" value="TreeGrafter"/>
</dbReference>
<organism evidence="22 23">
    <name type="scientific">Hypholoma sublateritium (strain FD-334 SS-4)</name>
    <dbReference type="NCBI Taxonomy" id="945553"/>
    <lineage>
        <taxon>Eukaryota</taxon>
        <taxon>Fungi</taxon>
        <taxon>Dikarya</taxon>
        <taxon>Basidiomycota</taxon>
        <taxon>Agaricomycotina</taxon>
        <taxon>Agaricomycetes</taxon>
        <taxon>Agaricomycetidae</taxon>
        <taxon>Agaricales</taxon>
        <taxon>Agaricineae</taxon>
        <taxon>Strophariaceae</taxon>
        <taxon>Hypholoma</taxon>
    </lineage>
</organism>
<evidence type="ECO:0000256" key="18">
    <source>
        <dbReference type="PROSITE-ProRule" id="PRU00023"/>
    </source>
</evidence>
<evidence type="ECO:0000313" key="23">
    <source>
        <dbReference type="Proteomes" id="UP000054270"/>
    </source>
</evidence>
<evidence type="ECO:0000256" key="7">
    <source>
        <dbReference type="ARBA" id="ARBA00022723"/>
    </source>
</evidence>
<evidence type="ECO:0000256" key="6">
    <source>
        <dbReference type="ARBA" id="ARBA00022692"/>
    </source>
</evidence>
<evidence type="ECO:0000256" key="13">
    <source>
        <dbReference type="ARBA" id="ARBA00023043"/>
    </source>
</evidence>
<feature type="domain" description="GP-PDE" evidence="21">
    <location>
        <begin position="1186"/>
        <end position="1489"/>
    </location>
</feature>
<keyword evidence="14" id="KW-0472">Membrane</keyword>
<keyword evidence="11" id="KW-0653">Protein transport</keyword>
<dbReference type="Gene3D" id="3.30.40.10">
    <property type="entry name" value="Zinc/RING finger domain, C3HC4 (zinc finger)"/>
    <property type="match status" value="1"/>
</dbReference>
<protein>
    <recommendedName>
        <fullName evidence="4">Peroxisome assembly protein 12</fullName>
    </recommendedName>
    <alternativeName>
        <fullName evidence="16">Peroxin-12</fullName>
    </alternativeName>
</protein>
<keyword evidence="13 18" id="KW-0040">ANK repeat</keyword>
<dbReference type="GO" id="GO:0005778">
    <property type="term" value="C:peroxisomal membrane"/>
    <property type="evidence" value="ECO:0007669"/>
    <property type="project" value="UniProtKB-SubCell"/>
</dbReference>
<keyword evidence="8" id="KW-0677">Repeat</keyword>
<dbReference type="Gene3D" id="3.20.20.190">
    <property type="entry name" value="Phosphatidylinositol (PI) phosphodiesterase"/>
    <property type="match status" value="1"/>
</dbReference>
<evidence type="ECO:0000256" key="2">
    <source>
        <dbReference type="ARBA" id="ARBA00004906"/>
    </source>
</evidence>
<dbReference type="EMBL" id="KN817536">
    <property type="protein sequence ID" value="KJA24572.1"/>
    <property type="molecule type" value="Genomic_DNA"/>
</dbReference>
<dbReference type="OMA" id="DDRGPDF"/>
<dbReference type="PROSITE" id="PS51382">
    <property type="entry name" value="SPX"/>
    <property type="match status" value="1"/>
</dbReference>
<dbReference type="GO" id="GO:0006629">
    <property type="term" value="P:lipid metabolic process"/>
    <property type="evidence" value="ECO:0007669"/>
    <property type="project" value="InterPro"/>
</dbReference>
<dbReference type="InterPro" id="IPR017375">
    <property type="entry name" value="PEX12"/>
</dbReference>
<dbReference type="PROSITE" id="PS50297">
    <property type="entry name" value="ANK_REP_REGION"/>
    <property type="match status" value="2"/>
</dbReference>
<evidence type="ECO:0000313" key="22">
    <source>
        <dbReference type="EMBL" id="KJA24572.1"/>
    </source>
</evidence>
<keyword evidence="7" id="KW-0479">Metal-binding</keyword>
<feature type="compositionally biased region" description="Low complexity" evidence="19">
    <location>
        <begin position="462"/>
        <end position="480"/>
    </location>
</feature>
<dbReference type="InterPro" id="IPR006845">
    <property type="entry name" value="Pex_N"/>
</dbReference>
<comment type="subcellular location">
    <subcellularLocation>
        <location evidence="1">Peroxisome membrane</location>
        <topology evidence="1">Multi-pass membrane protein</topology>
    </subcellularLocation>
</comment>
<feature type="repeat" description="ANK" evidence="18">
    <location>
        <begin position="898"/>
        <end position="930"/>
    </location>
</feature>
<dbReference type="Proteomes" id="UP000054270">
    <property type="component" value="Unassembled WGS sequence"/>
</dbReference>
<dbReference type="PANTHER" id="PTHR12888:SF0">
    <property type="entry name" value="PEROXISOME ASSEMBLY PROTEIN 12"/>
    <property type="match status" value="1"/>
</dbReference>
<proteinExistence type="inferred from homology"/>
<dbReference type="CDD" id="cd16451">
    <property type="entry name" value="mRING_PEX12"/>
    <property type="match status" value="1"/>
</dbReference>
<dbReference type="Pfam" id="PF12796">
    <property type="entry name" value="Ank_2"/>
    <property type="match status" value="2"/>
</dbReference>
<dbReference type="InterPro" id="IPR004331">
    <property type="entry name" value="SPX_dom"/>
</dbReference>
<dbReference type="SMART" id="SM00184">
    <property type="entry name" value="RING"/>
    <property type="match status" value="1"/>
</dbReference>
<dbReference type="PROSITE" id="PS51704">
    <property type="entry name" value="GP_PDE"/>
    <property type="match status" value="1"/>
</dbReference>
<dbReference type="GO" id="GO:0016562">
    <property type="term" value="P:protein import into peroxisome matrix, receptor recycling"/>
    <property type="evidence" value="ECO:0007669"/>
    <property type="project" value="UniProtKB-ARBA"/>
</dbReference>
<evidence type="ECO:0000256" key="16">
    <source>
        <dbReference type="ARBA" id="ARBA00029692"/>
    </source>
</evidence>
<dbReference type="InterPro" id="IPR036770">
    <property type="entry name" value="Ankyrin_rpt-contain_sf"/>
</dbReference>
<comment type="similarity">
    <text evidence="3">Belongs to the pex2/pex10/pex12 family.</text>
</comment>
<comment type="pathway">
    <text evidence="2">Protein modification; protein ubiquitination.</text>
</comment>
<dbReference type="CDD" id="cd14483">
    <property type="entry name" value="SPX_PHO81_NUC-2_like"/>
    <property type="match status" value="1"/>
</dbReference>
<dbReference type="GO" id="GO:0006513">
    <property type="term" value="P:protein monoubiquitination"/>
    <property type="evidence" value="ECO:0007669"/>
    <property type="project" value="TreeGrafter"/>
</dbReference>
<dbReference type="SMART" id="SM00248">
    <property type="entry name" value="ANK"/>
    <property type="match status" value="7"/>
</dbReference>
<feature type="repeat" description="ANK" evidence="18">
    <location>
        <begin position="765"/>
        <end position="797"/>
    </location>
</feature>
<dbReference type="SUPFAM" id="SSF57850">
    <property type="entry name" value="RING/U-box"/>
    <property type="match status" value="1"/>
</dbReference>
<evidence type="ECO:0000256" key="4">
    <source>
        <dbReference type="ARBA" id="ARBA00018980"/>
    </source>
</evidence>
<gene>
    <name evidence="22" type="ORF">HYPSUDRAFT_136134</name>
</gene>
<evidence type="ECO:0000256" key="19">
    <source>
        <dbReference type="SAM" id="MobiDB-lite"/>
    </source>
</evidence>
<dbReference type="Pfam" id="PF03009">
    <property type="entry name" value="GDPD"/>
    <property type="match status" value="1"/>
</dbReference>
<keyword evidence="10" id="KW-0862">Zinc</keyword>
<evidence type="ECO:0000256" key="14">
    <source>
        <dbReference type="ARBA" id="ARBA00023136"/>
    </source>
</evidence>
<dbReference type="SUPFAM" id="SSF48403">
    <property type="entry name" value="Ankyrin repeat"/>
    <property type="match status" value="1"/>
</dbReference>
<feature type="region of interest" description="Disordered" evidence="19">
    <location>
        <begin position="455"/>
        <end position="484"/>
    </location>
</feature>
<dbReference type="InterPro" id="IPR013083">
    <property type="entry name" value="Znf_RING/FYVE/PHD"/>
</dbReference>
<evidence type="ECO:0000256" key="5">
    <source>
        <dbReference type="ARBA" id="ARBA00022448"/>
    </source>
</evidence>
<evidence type="ECO:0000256" key="8">
    <source>
        <dbReference type="ARBA" id="ARBA00022737"/>
    </source>
</evidence>
<keyword evidence="23" id="KW-1185">Reference proteome</keyword>
<dbReference type="GO" id="GO:0008270">
    <property type="term" value="F:zinc ion binding"/>
    <property type="evidence" value="ECO:0007669"/>
    <property type="project" value="UniProtKB-KW"/>
</dbReference>
<evidence type="ECO:0000256" key="1">
    <source>
        <dbReference type="ARBA" id="ARBA00004585"/>
    </source>
</evidence>
<reference evidence="23" key="1">
    <citation type="submission" date="2014-04" db="EMBL/GenBank/DDBJ databases">
        <title>Evolutionary Origins and Diversification of the Mycorrhizal Mutualists.</title>
        <authorList>
            <consortium name="DOE Joint Genome Institute"/>
            <consortium name="Mycorrhizal Genomics Consortium"/>
            <person name="Kohler A."/>
            <person name="Kuo A."/>
            <person name="Nagy L.G."/>
            <person name="Floudas D."/>
            <person name="Copeland A."/>
            <person name="Barry K.W."/>
            <person name="Cichocki N."/>
            <person name="Veneault-Fourrey C."/>
            <person name="LaButti K."/>
            <person name="Lindquist E.A."/>
            <person name="Lipzen A."/>
            <person name="Lundell T."/>
            <person name="Morin E."/>
            <person name="Murat C."/>
            <person name="Riley R."/>
            <person name="Ohm R."/>
            <person name="Sun H."/>
            <person name="Tunlid A."/>
            <person name="Henrissat B."/>
            <person name="Grigoriev I.V."/>
            <person name="Hibbett D.S."/>
            <person name="Martin F."/>
        </authorList>
    </citation>
    <scope>NUCLEOTIDE SEQUENCE [LARGE SCALE GENOMIC DNA]</scope>
    <source>
        <strain evidence="23">FD-334 SS-4</strain>
    </source>
</reference>
<dbReference type="Pfam" id="PF04757">
    <property type="entry name" value="Pex2_Pex12"/>
    <property type="match status" value="1"/>
</dbReference>
<dbReference type="Pfam" id="PF25329">
    <property type="entry name" value="C2_GDE1"/>
    <property type="match status" value="1"/>
</dbReference>
<evidence type="ECO:0000259" key="21">
    <source>
        <dbReference type="PROSITE" id="PS51704"/>
    </source>
</evidence>
<keyword evidence="9" id="KW-0863">Zinc-finger</keyword>
<dbReference type="InterPro" id="IPR002110">
    <property type="entry name" value="Ankyrin_rpt"/>
</dbReference>
<keyword evidence="6" id="KW-0812">Transmembrane</keyword>
<dbReference type="InterPro" id="IPR030395">
    <property type="entry name" value="GP_PDE_dom"/>
</dbReference>
<dbReference type="GO" id="GO:0008081">
    <property type="term" value="F:phosphoric diester hydrolase activity"/>
    <property type="evidence" value="ECO:0007669"/>
    <property type="project" value="InterPro"/>
</dbReference>